<dbReference type="InterPro" id="IPR051310">
    <property type="entry name" value="MCP_chemotaxis"/>
</dbReference>
<dbReference type="CDD" id="cd11386">
    <property type="entry name" value="MCP_signal"/>
    <property type="match status" value="1"/>
</dbReference>
<evidence type="ECO:0000259" key="7">
    <source>
        <dbReference type="PROSITE" id="PS50885"/>
    </source>
</evidence>
<reference evidence="8 9" key="1">
    <citation type="journal article" date="2024" name="Chem. Sci.">
        <title>Discovery of megapolipeptins by genome mining of a Burkholderiales bacteria collection.</title>
        <authorList>
            <person name="Paulo B.S."/>
            <person name="Recchia M.J.J."/>
            <person name="Lee S."/>
            <person name="Fergusson C.H."/>
            <person name="Romanowski S.B."/>
            <person name="Hernandez A."/>
            <person name="Krull N."/>
            <person name="Liu D.Y."/>
            <person name="Cavanagh H."/>
            <person name="Bos A."/>
            <person name="Gray C.A."/>
            <person name="Murphy B.T."/>
            <person name="Linington R.G."/>
            <person name="Eustaquio A.S."/>
        </authorList>
    </citation>
    <scope>NUCLEOTIDE SEQUENCE [LARGE SCALE GENOMIC DNA]</scope>
    <source>
        <strain evidence="8 9">RL21-008-BIB-A</strain>
    </source>
</reference>
<evidence type="ECO:0000256" key="4">
    <source>
        <dbReference type="SAM" id="MobiDB-lite"/>
    </source>
</evidence>
<dbReference type="PANTHER" id="PTHR43531:SF14">
    <property type="entry name" value="METHYL-ACCEPTING CHEMOTAXIS PROTEIN I-RELATED"/>
    <property type="match status" value="1"/>
</dbReference>
<feature type="transmembrane region" description="Helical" evidence="5">
    <location>
        <begin position="190"/>
        <end position="211"/>
    </location>
</feature>
<feature type="domain" description="Methyl-accepting transducer" evidence="6">
    <location>
        <begin position="270"/>
        <end position="499"/>
    </location>
</feature>
<dbReference type="Gene3D" id="6.10.340.10">
    <property type="match status" value="1"/>
</dbReference>
<dbReference type="SUPFAM" id="SSF58104">
    <property type="entry name" value="Methyl-accepting chemotaxis protein (MCP) signaling domain"/>
    <property type="match status" value="1"/>
</dbReference>
<feature type="compositionally biased region" description="Polar residues" evidence="4">
    <location>
        <begin position="565"/>
        <end position="574"/>
    </location>
</feature>
<dbReference type="InterPro" id="IPR003660">
    <property type="entry name" value="HAMP_dom"/>
</dbReference>
<accession>A0ABW9A4D6</accession>
<dbReference type="EMBL" id="JAQQFM010000001">
    <property type="protein sequence ID" value="MFL9922770.1"/>
    <property type="molecule type" value="Genomic_DNA"/>
</dbReference>
<dbReference type="SMART" id="SM00283">
    <property type="entry name" value="MA"/>
    <property type="match status" value="1"/>
</dbReference>
<evidence type="ECO:0000256" key="5">
    <source>
        <dbReference type="SAM" id="Phobius"/>
    </source>
</evidence>
<gene>
    <name evidence="8" type="ORF">PQR62_00740</name>
</gene>
<dbReference type="Pfam" id="PF00672">
    <property type="entry name" value="HAMP"/>
    <property type="match status" value="1"/>
</dbReference>
<feature type="region of interest" description="Disordered" evidence="4">
    <location>
        <begin position="537"/>
        <end position="581"/>
    </location>
</feature>
<dbReference type="Pfam" id="PF12729">
    <property type="entry name" value="4HB_MCP_1"/>
    <property type="match status" value="1"/>
</dbReference>
<feature type="domain" description="HAMP" evidence="7">
    <location>
        <begin position="213"/>
        <end position="265"/>
    </location>
</feature>
<dbReference type="SMART" id="SM00304">
    <property type="entry name" value="HAMP"/>
    <property type="match status" value="1"/>
</dbReference>
<dbReference type="PRINTS" id="PR00260">
    <property type="entry name" value="CHEMTRNSDUCR"/>
</dbReference>
<dbReference type="InterPro" id="IPR004089">
    <property type="entry name" value="MCPsignal_dom"/>
</dbReference>
<comment type="caution">
    <text evidence="8">The sequence shown here is derived from an EMBL/GenBank/DDBJ whole genome shotgun (WGS) entry which is preliminary data.</text>
</comment>
<dbReference type="PROSITE" id="PS50885">
    <property type="entry name" value="HAMP"/>
    <property type="match status" value="1"/>
</dbReference>
<evidence type="ECO:0000259" key="6">
    <source>
        <dbReference type="PROSITE" id="PS50111"/>
    </source>
</evidence>
<dbReference type="RefSeq" id="WP_408153770.1">
    <property type="nucleotide sequence ID" value="NZ_JAQQFM010000001.1"/>
</dbReference>
<feature type="transmembrane region" description="Helical" evidence="5">
    <location>
        <begin position="13"/>
        <end position="32"/>
    </location>
</feature>
<keyword evidence="9" id="KW-1185">Reference proteome</keyword>
<keyword evidence="5" id="KW-0472">Membrane</keyword>
<organism evidence="8 9">
    <name type="scientific">Herbaspirillum lusitanum</name>
    <dbReference type="NCBI Taxonomy" id="213312"/>
    <lineage>
        <taxon>Bacteria</taxon>
        <taxon>Pseudomonadati</taxon>
        <taxon>Pseudomonadota</taxon>
        <taxon>Betaproteobacteria</taxon>
        <taxon>Burkholderiales</taxon>
        <taxon>Oxalobacteraceae</taxon>
        <taxon>Herbaspirillum</taxon>
    </lineage>
</organism>
<dbReference type="Proteomes" id="UP001629246">
    <property type="component" value="Unassembled WGS sequence"/>
</dbReference>
<name>A0ABW9A4D6_9BURK</name>
<dbReference type="CDD" id="cd06225">
    <property type="entry name" value="HAMP"/>
    <property type="match status" value="1"/>
</dbReference>
<dbReference type="InterPro" id="IPR004090">
    <property type="entry name" value="Chemotax_Me-accpt_rcpt"/>
</dbReference>
<evidence type="ECO:0000256" key="2">
    <source>
        <dbReference type="ARBA" id="ARBA00029447"/>
    </source>
</evidence>
<dbReference type="InterPro" id="IPR024478">
    <property type="entry name" value="HlyB_4HB_MCP"/>
</dbReference>
<evidence type="ECO:0000313" key="9">
    <source>
        <dbReference type="Proteomes" id="UP001629246"/>
    </source>
</evidence>
<evidence type="ECO:0000256" key="3">
    <source>
        <dbReference type="PROSITE-ProRule" id="PRU00284"/>
    </source>
</evidence>
<protein>
    <submittedName>
        <fullName evidence="8">Methyl-accepting chemotaxis protein</fullName>
    </submittedName>
</protein>
<keyword evidence="1" id="KW-0488">Methylation</keyword>
<dbReference type="PANTHER" id="PTHR43531">
    <property type="entry name" value="PROTEIN ICFG"/>
    <property type="match status" value="1"/>
</dbReference>
<proteinExistence type="inferred from homology"/>
<dbReference type="PROSITE" id="PS50111">
    <property type="entry name" value="CHEMOTAXIS_TRANSDUC_2"/>
    <property type="match status" value="1"/>
</dbReference>
<dbReference type="Gene3D" id="1.10.287.950">
    <property type="entry name" value="Methyl-accepting chemotaxis protein"/>
    <property type="match status" value="1"/>
</dbReference>
<dbReference type="Pfam" id="PF00015">
    <property type="entry name" value="MCPsignal"/>
    <property type="match status" value="1"/>
</dbReference>
<evidence type="ECO:0000256" key="1">
    <source>
        <dbReference type="ARBA" id="ARBA00022481"/>
    </source>
</evidence>
<keyword evidence="5" id="KW-1133">Transmembrane helix</keyword>
<sequence length="581" mass="61562">MQWFYDLKIAKKLFVSFIAVLAMTAVLGLFSLQQLVMVKDSAAFIAGESLPGVRIALEMKNTLNRIRVAELQSILSDNVFDSADYEARTGKEMQTFKKSGEEYSQRNLSAEEQALYSQMVKNFAGYMDESRKAIGLSRESRKEEARDLIRGESTRLFEAMSVQLDRVGQIAQQGAIDATSRARASFQRSFAIIVALLAGAVVIGLLLAAWLSRIVARPLTRAVQLATQVAEGDLTARIDAHSRDETGQLMHALQGMNDALMSIVGKVRAGTEAINVASREIASGNMDLSLRTEQQAGALEESAASVEQLTSTVRQNADNALQANQLAQSASAMAGKGGAVVEQVVATMGAINASSRKIVDIIAVIDGIAFQTNILALNAAVEAARAGEQGRGFAVVASEVRNLAQRSAAAAKEIKGLIGDSVDKVESGSKLVEQAGMTMSEVVDSVRRVSDIVAEITAASQEQSSGIEQVNQAIAQMDQVTQQNAALVEQAAAAAQSLQDQAGNLSQVVSVFKIDAALAGATAAPLHIAVPAHAKTPPLKEKDVTPASSRIEAGARRKPAGLPASSGSAHSANAQEDWEQF</sequence>
<keyword evidence="5" id="KW-0812">Transmembrane</keyword>
<keyword evidence="3" id="KW-0807">Transducer</keyword>
<comment type="similarity">
    <text evidence="2">Belongs to the methyl-accepting chemotaxis (MCP) protein family.</text>
</comment>
<evidence type="ECO:0000313" key="8">
    <source>
        <dbReference type="EMBL" id="MFL9922770.1"/>
    </source>
</evidence>